<dbReference type="AlphaFoldDB" id="A0AAD7T9U6"/>
<feature type="chain" id="PRO_5042278059" description="Secreted protein" evidence="1">
    <location>
        <begin position="21"/>
        <end position="110"/>
    </location>
</feature>
<comment type="caution">
    <text evidence="2">The sequence shown here is derived from an EMBL/GenBank/DDBJ whole genome shotgun (WGS) entry which is preliminary data.</text>
</comment>
<proteinExistence type="predicted"/>
<accession>A0AAD7T9U6</accession>
<evidence type="ECO:0000313" key="3">
    <source>
        <dbReference type="Proteomes" id="UP001221898"/>
    </source>
</evidence>
<organism evidence="2 3">
    <name type="scientific">Aldrovandia affinis</name>
    <dbReference type="NCBI Taxonomy" id="143900"/>
    <lineage>
        <taxon>Eukaryota</taxon>
        <taxon>Metazoa</taxon>
        <taxon>Chordata</taxon>
        <taxon>Craniata</taxon>
        <taxon>Vertebrata</taxon>
        <taxon>Euteleostomi</taxon>
        <taxon>Actinopterygii</taxon>
        <taxon>Neopterygii</taxon>
        <taxon>Teleostei</taxon>
        <taxon>Notacanthiformes</taxon>
        <taxon>Halosauridae</taxon>
        <taxon>Aldrovandia</taxon>
    </lineage>
</organism>
<dbReference type="EMBL" id="JAINUG010000004">
    <property type="protein sequence ID" value="KAJ8417031.1"/>
    <property type="molecule type" value="Genomic_DNA"/>
</dbReference>
<evidence type="ECO:0000313" key="2">
    <source>
        <dbReference type="EMBL" id="KAJ8417031.1"/>
    </source>
</evidence>
<name>A0AAD7T9U6_9TELE</name>
<reference evidence="2" key="1">
    <citation type="journal article" date="2023" name="Science">
        <title>Genome structures resolve the early diversification of teleost fishes.</title>
        <authorList>
            <person name="Parey E."/>
            <person name="Louis A."/>
            <person name="Montfort J."/>
            <person name="Bouchez O."/>
            <person name="Roques C."/>
            <person name="Iampietro C."/>
            <person name="Lluch J."/>
            <person name="Castinel A."/>
            <person name="Donnadieu C."/>
            <person name="Desvignes T."/>
            <person name="Floi Bucao C."/>
            <person name="Jouanno E."/>
            <person name="Wen M."/>
            <person name="Mejri S."/>
            <person name="Dirks R."/>
            <person name="Jansen H."/>
            <person name="Henkel C."/>
            <person name="Chen W.J."/>
            <person name="Zahm M."/>
            <person name="Cabau C."/>
            <person name="Klopp C."/>
            <person name="Thompson A.W."/>
            <person name="Robinson-Rechavi M."/>
            <person name="Braasch I."/>
            <person name="Lecointre G."/>
            <person name="Bobe J."/>
            <person name="Postlethwait J.H."/>
            <person name="Berthelot C."/>
            <person name="Roest Crollius H."/>
            <person name="Guiguen Y."/>
        </authorList>
    </citation>
    <scope>NUCLEOTIDE SEQUENCE</scope>
    <source>
        <strain evidence="2">NC1722</strain>
    </source>
</reference>
<gene>
    <name evidence="2" type="ORF">AAFF_G00282580</name>
</gene>
<protein>
    <recommendedName>
        <fullName evidence="4">Secreted protein</fullName>
    </recommendedName>
</protein>
<keyword evidence="1" id="KW-0732">Signal</keyword>
<feature type="signal peptide" evidence="1">
    <location>
        <begin position="1"/>
        <end position="20"/>
    </location>
</feature>
<sequence length="110" mass="12172">MVNGAVFSLVSLWHTETLLSSPPAPCTRPCPRHTLGATVTHDSRALPRNALPELRLYKQPFIGSAQTEARRRSKSRWLSLASSRPCAAWKEPGIKAELLRQRSAAWAQGL</sequence>
<evidence type="ECO:0000256" key="1">
    <source>
        <dbReference type="SAM" id="SignalP"/>
    </source>
</evidence>
<keyword evidence="3" id="KW-1185">Reference proteome</keyword>
<dbReference type="Proteomes" id="UP001221898">
    <property type="component" value="Unassembled WGS sequence"/>
</dbReference>
<evidence type="ECO:0008006" key="4">
    <source>
        <dbReference type="Google" id="ProtNLM"/>
    </source>
</evidence>